<dbReference type="SMART" id="SM00563">
    <property type="entry name" value="PlsC"/>
    <property type="match status" value="1"/>
</dbReference>
<dbReference type="NCBIfam" id="TIGR00530">
    <property type="entry name" value="AGP_acyltrn"/>
    <property type="match status" value="1"/>
</dbReference>
<dbReference type="HOGENOM" id="CLU_703325_0_0_10"/>
<evidence type="ECO:0000259" key="11">
    <source>
        <dbReference type="SMART" id="SM00563"/>
    </source>
</evidence>
<dbReference type="Proteomes" id="UP000014151">
    <property type="component" value="Unassembled WGS sequence"/>
</dbReference>
<gene>
    <name evidence="12" type="ORF">C800_00201</name>
</gene>
<keyword evidence="10" id="KW-0812">Transmembrane</keyword>
<comment type="caution">
    <text evidence="12">The sequence shown here is derived from an EMBL/GenBank/DDBJ whole genome shotgun (WGS) entry which is preliminary data.</text>
</comment>
<evidence type="ECO:0000256" key="10">
    <source>
        <dbReference type="SAM" id="Phobius"/>
    </source>
</evidence>
<comment type="catalytic activity">
    <reaction evidence="1 9">
        <text>a 1-acyl-sn-glycero-3-phosphate + an acyl-CoA = a 1,2-diacyl-sn-glycero-3-phosphate + CoA</text>
        <dbReference type="Rhea" id="RHEA:19709"/>
        <dbReference type="ChEBI" id="CHEBI:57287"/>
        <dbReference type="ChEBI" id="CHEBI:57970"/>
        <dbReference type="ChEBI" id="CHEBI:58342"/>
        <dbReference type="ChEBI" id="CHEBI:58608"/>
        <dbReference type="EC" id="2.3.1.51"/>
    </reaction>
</comment>
<dbReference type="GO" id="GO:0006654">
    <property type="term" value="P:phosphatidic acid biosynthetic process"/>
    <property type="evidence" value="ECO:0007669"/>
    <property type="project" value="TreeGrafter"/>
</dbReference>
<sequence length="392" mass="44735">MKVLYILYQLFIALPILLVLTILTAIVTIIGSWIGNPHFWGYYPGKIWSQLFCYVLLIPVKVVGHPEVLKKTSYVFVANHQGSFDIFLIYGFLGRNFKWMMKKSLRKMPFVGKACEAAGHIFVDKSGPKKVIETIEHARHVLQDGTSLVVFPEGARTFTGHMGYFKKGAFQLADDLQLPVVPLTIIGSFNILPRTGGFVSWHPMTLVVHKPIYPQSQGMENIKATMEEAYREIEKDLPEKYQGKIGSPDKSGGKFFNSIENLHLCTMNNQGLLALAQLILPSEILSNFEVVRVEEEASLIRIYLDESVKAEYKENPEIESKGFCEAVTIRDFPIRDKGVDLIVRRRKWYDKQNNRYFSDSYDLKAEETRYSKEFAAFLKGVYGDDSYDLPFA</sequence>
<dbReference type="GO" id="GO:0003841">
    <property type="term" value="F:1-acylglycerol-3-phosphate O-acyltransferase activity"/>
    <property type="evidence" value="ECO:0007669"/>
    <property type="project" value="UniProtKB-UniRule"/>
</dbReference>
<protein>
    <recommendedName>
        <fullName evidence="6 9">1-acyl-sn-glycerol-3-phosphate acyltransferase</fullName>
        <ecNumber evidence="5 9">2.3.1.51</ecNumber>
    </recommendedName>
</protein>
<dbReference type="Pfam" id="PF01553">
    <property type="entry name" value="Acyltransferase"/>
    <property type="match status" value="1"/>
</dbReference>
<keyword evidence="10" id="KW-1133">Transmembrane helix</keyword>
<feature type="transmembrane region" description="Helical" evidence="10">
    <location>
        <begin position="6"/>
        <end position="35"/>
    </location>
</feature>
<evidence type="ECO:0000313" key="12">
    <source>
        <dbReference type="EMBL" id="EOS06244.1"/>
    </source>
</evidence>
<evidence type="ECO:0000256" key="1">
    <source>
        <dbReference type="ARBA" id="ARBA00001141"/>
    </source>
</evidence>
<evidence type="ECO:0000256" key="7">
    <source>
        <dbReference type="ARBA" id="ARBA00022679"/>
    </source>
</evidence>
<dbReference type="EMBL" id="ASSN01000002">
    <property type="protein sequence ID" value="EOS06244.1"/>
    <property type="molecule type" value="Genomic_DNA"/>
</dbReference>
<feature type="transmembrane region" description="Helical" evidence="10">
    <location>
        <begin position="76"/>
        <end position="93"/>
    </location>
</feature>
<dbReference type="PANTHER" id="PTHR10434:SF66">
    <property type="entry name" value="PHOSPHOLIPID_GLYCEROL ACYLTRANSFERASE DOMAIN-CONTAINING PROTEIN"/>
    <property type="match status" value="1"/>
</dbReference>
<comment type="domain">
    <text evidence="9">The HXXXXD motif is essential for acyltransferase activity and may constitute the binding site for the phosphate moiety of the glycerol-3-phosphate.</text>
</comment>
<evidence type="ECO:0000256" key="4">
    <source>
        <dbReference type="ARBA" id="ARBA00008655"/>
    </source>
</evidence>
<evidence type="ECO:0000256" key="6">
    <source>
        <dbReference type="ARBA" id="ARBA00016139"/>
    </source>
</evidence>
<dbReference type="GO" id="GO:0016020">
    <property type="term" value="C:membrane"/>
    <property type="evidence" value="ECO:0007669"/>
    <property type="project" value="InterPro"/>
</dbReference>
<proteinExistence type="inferred from homology"/>
<keyword evidence="9" id="KW-0594">Phospholipid biosynthesis</keyword>
<keyword evidence="10" id="KW-0472">Membrane</keyword>
<evidence type="ECO:0000256" key="3">
    <source>
        <dbReference type="ARBA" id="ARBA00005189"/>
    </source>
</evidence>
<reference evidence="12 13" key="1">
    <citation type="submission" date="2013-04" db="EMBL/GenBank/DDBJ databases">
        <title>The Genome Sequence of Bacteroides vulgatus dnLKV7.</title>
        <authorList>
            <consortium name="The Broad Institute Genomics Platform"/>
            <consortium name="The Broad Institute Genome Sequencing Center for Infectious Disease"/>
            <person name="Earl A."/>
            <person name="Xavier R."/>
            <person name="Kuhn K."/>
            <person name="Stappenbeck T."/>
            <person name="Walker B."/>
            <person name="Young S."/>
            <person name="Zeng Q."/>
            <person name="Gargeya S."/>
            <person name="Fitzgerald M."/>
            <person name="Haas B."/>
            <person name="Abouelleil A."/>
            <person name="Allen A.W."/>
            <person name="Alvarado L."/>
            <person name="Arachchi H.M."/>
            <person name="Berlin A.M."/>
            <person name="Chapman S.B."/>
            <person name="Gainer-Dewar J."/>
            <person name="Goldberg J."/>
            <person name="Griggs A."/>
            <person name="Gujja S."/>
            <person name="Hansen M."/>
            <person name="Howarth C."/>
            <person name="Imamovic A."/>
            <person name="Ireland A."/>
            <person name="Larimer J."/>
            <person name="McCowan C."/>
            <person name="Murphy C."/>
            <person name="Pearson M."/>
            <person name="Poon T.W."/>
            <person name="Priest M."/>
            <person name="Roberts A."/>
            <person name="Saif S."/>
            <person name="Shea T."/>
            <person name="Sisk P."/>
            <person name="Sykes S."/>
            <person name="Wortman J."/>
            <person name="Nusbaum C."/>
            <person name="Birren B."/>
        </authorList>
    </citation>
    <scope>NUCLEOTIDE SEQUENCE [LARGE SCALE GENOMIC DNA]</scope>
    <source>
        <strain evidence="13">dnLKV7</strain>
    </source>
</reference>
<keyword evidence="8 9" id="KW-0012">Acyltransferase</keyword>
<comment type="pathway">
    <text evidence="3">Lipid metabolism.</text>
</comment>
<dbReference type="SUPFAM" id="SSF69593">
    <property type="entry name" value="Glycerol-3-phosphate (1)-acyltransferase"/>
    <property type="match status" value="1"/>
</dbReference>
<accession>R9HQV1</accession>
<feature type="domain" description="Phospholipid/glycerol acyltransferase" evidence="11">
    <location>
        <begin position="74"/>
        <end position="188"/>
    </location>
</feature>
<name>R9HQV1_PHOVU</name>
<evidence type="ECO:0000256" key="5">
    <source>
        <dbReference type="ARBA" id="ARBA00013211"/>
    </source>
</evidence>
<dbReference type="InterPro" id="IPR002123">
    <property type="entry name" value="Plipid/glycerol_acylTrfase"/>
</dbReference>
<feature type="transmembrane region" description="Helical" evidence="10">
    <location>
        <begin position="47"/>
        <end position="64"/>
    </location>
</feature>
<keyword evidence="9" id="KW-0444">Lipid biosynthesis</keyword>
<comment type="pathway">
    <text evidence="2">Phospholipid metabolism; CDP-diacylglycerol biosynthesis; CDP-diacylglycerol from sn-glycerol 3-phosphate: step 2/3.</text>
</comment>
<keyword evidence="9" id="KW-1208">Phospholipid metabolism</keyword>
<keyword evidence="9" id="KW-0443">Lipid metabolism</keyword>
<dbReference type="PATRIC" id="fig|1235786.3.peg.217"/>
<dbReference type="AlphaFoldDB" id="R9HQV1"/>
<evidence type="ECO:0000313" key="13">
    <source>
        <dbReference type="Proteomes" id="UP000014151"/>
    </source>
</evidence>
<comment type="similarity">
    <text evidence="4 9">Belongs to the 1-acyl-sn-glycerol-3-phosphate acyltransferase family.</text>
</comment>
<dbReference type="CDD" id="cd07989">
    <property type="entry name" value="LPLAT_AGPAT-like"/>
    <property type="match status" value="1"/>
</dbReference>
<dbReference type="InterPro" id="IPR004552">
    <property type="entry name" value="AGP_acyltrans"/>
</dbReference>
<evidence type="ECO:0000256" key="8">
    <source>
        <dbReference type="ARBA" id="ARBA00023315"/>
    </source>
</evidence>
<dbReference type="PANTHER" id="PTHR10434">
    <property type="entry name" value="1-ACYL-SN-GLYCEROL-3-PHOSPHATE ACYLTRANSFERASE"/>
    <property type="match status" value="1"/>
</dbReference>
<evidence type="ECO:0000256" key="2">
    <source>
        <dbReference type="ARBA" id="ARBA00004728"/>
    </source>
</evidence>
<keyword evidence="7 9" id="KW-0808">Transferase</keyword>
<organism evidence="12 13">
    <name type="scientific">Phocaeicola vulgatus dnLKV7</name>
    <dbReference type="NCBI Taxonomy" id="1235786"/>
    <lineage>
        <taxon>Bacteria</taxon>
        <taxon>Pseudomonadati</taxon>
        <taxon>Bacteroidota</taxon>
        <taxon>Bacteroidia</taxon>
        <taxon>Bacteroidales</taxon>
        <taxon>Bacteroidaceae</taxon>
        <taxon>Phocaeicola</taxon>
    </lineage>
</organism>
<dbReference type="EC" id="2.3.1.51" evidence="5 9"/>
<evidence type="ECO:0000256" key="9">
    <source>
        <dbReference type="RuleBase" id="RU361267"/>
    </source>
</evidence>